<dbReference type="Proteomes" id="UP000186922">
    <property type="component" value="Unassembled WGS sequence"/>
</dbReference>
<feature type="region of interest" description="Disordered" evidence="1">
    <location>
        <begin position="261"/>
        <end position="327"/>
    </location>
</feature>
<dbReference type="PROSITE" id="PS50940">
    <property type="entry name" value="CHIT_BIND_II"/>
    <property type="match status" value="1"/>
</dbReference>
<dbReference type="STRING" id="947166.A0A1D1UMN5"/>
<feature type="compositionally biased region" description="Basic and acidic residues" evidence="1">
    <location>
        <begin position="154"/>
        <end position="166"/>
    </location>
</feature>
<dbReference type="GO" id="GO:0005576">
    <property type="term" value="C:extracellular region"/>
    <property type="evidence" value="ECO:0007669"/>
    <property type="project" value="InterPro"/>
</dbReference>
<feature type="compositionally biased region" description="Polar residues" evidence="1">
    <location>
        <begin position="277"/>
        <end position="290"/>
    </location>
</feature>
<accession>A0A1D1UMN5</accession>
<reference evidence="3 4" key="1">
    <citation type="journal article" date="2016" name="Nat. Commun.">
        <title>Extremotolerant tardigrade genome and improved radiotolerance of human cultured cells by tardigrade-unique protein.</title>
        <authorList>
            <person name="Hashimoto T."/>
            <person name="Horikawa D.D."/>
            <person name="Saito Y."/>
            <person name="Kuwahara H."/>
            <person name="Kozuka-Hata H."/>
            <person name="Shin-I T."/>
            <person name="Minakuchi Y."/>
            <person name="Ohishi K."/>
            <person name="Motoyama A."/>
            <person name="Aizu T."/>
            <person name="Enomoto A."/>
            <person name="Kondo K."/>
            <person name="Tanaka S."/>
            <person name="Hara Y."/>
            <person name="Koshikawa S."/>
            <person name="Sagara H."/>
            <person name="Miura T."/>
            <person name="Yokobori S."/>
            <person name="Miyagawa K."/>
            <person name="Suzuki Y."/>
            <person name="Kubo T."/>
            <person name="Oyama M."/>
            <person name="Kohara Y."/>
            <person name="Fujiyama A."/>
            <person name="Arakawa K."/>
            <person name="Katayama T."/>
            <person name="Toyoda A."/>
            <person name="Kunieda T."/>
        </authorList>
    </citation>
    <scope>NUCLEOTIDE SEQUENCE [LARGE SCALE GENOMIC DNA]</scope>
    <source>
        <strain evidence="3 4">YOKOZUNA-1</strain>
    </source>
</reference>
<keyword evidence="4" id="KW-1185">Reference proteome</keyword>
<evidence type="ECO:0000313" key="4">
    <source>
        <dbReference type="Proteomes" id="UP000186922"/>
    </source>
</evidence>
<proteinExistence type="predicted"/>
<dbReference type="InterPro" id="IPR036508">
    <property type="entry name" value="Chitin-bd_dom_sf"/>
</dbReference>
<feature type="region of interest" description="Disordered" evidence="1">
    <location>
        <begin position="115"/>
        <end position="195"/>
    </location>
</feature>
<gene>
    <name evidence="3" type="primary">RvY_02316</name>
    <name evidence="3" type="synonym">RvY_02316.1</name>
    <name evidence="3" type="ORF">RvY_02316-1</name>
</gene>
<sequence length="408" mass="44869">MLGALFSLRLSLQPASMGSCHVGLLICLLTSDVWLHSVLTADSAELTLPRPKRLSVLNIMYRKGSMDNSTRRYQSYYTPAQPTTIAAIEGKGPKFSQNDLADAIASLRTTRVRFSVSSRSPSVDSTDTTTTTTTSTSTTPVSTSTSSSTQPPPLRDRPPFEVRRVSLDIPPSQQLPYAPPVASKRTPSVRLPPPTHPYIHPVDRIKEYPATRQPPIIYTFDRPETLNPSYHELMPPTPPRKPSSPVPTTVSHTPPYVTVHNTPTVPPRVHWTPSPPRGSQTPSPTFQARLNINPERKTKKTTTAPLRRTSSTTTPLPWMSSKNITTTTPFGSGAPMAASCRGRIGYFSDMSPECNAFLYCDQFGRSFRFLCPDGSQFNPRMCLCDMHSVQCSVTGPVVSFDDPCPPLI</sequence>
<dbReference type="Gene3D" id="2.170.140.10">
    <property type="entry name" value="Chitin binding domain"/>
    <property type="match status" value="1"/>
</dbReference>
<name>A0A1D1UMN5_RAMVA</name>
<dbReference type="AlphaFoldDB" id="A0A1D1UMN5"/>
<dbReference type="SUPFAM" id="SSF57625">
    <property type="entry name" value="Invertebrate chitin-binding proteins"/>
    <property type="match status" value="1"/>
</dbReference>
<evidence type="ECO:0000313" key="3">
    <source>
        <dbReference type="EMBL" id="GAU89810.1"/>
    </source>
</evidence>
<organism evidence="3 4">
    <name type="scientific">Ramazzottius varieornatus</name>
    <name type="common">Water bear</name>
    <name type="synonym">Tardigrade</name>
    <dbReference type="NCBI Taxonomy" id="947166"/>
    <lineage>
        <taxon>Eukaryota</taxon>
        <taxon>Metazoa</taxon>
        <taxon>Ecdysozoa</taxon>
        <taxon>Tardigrada</taxon>
        <taxon>Eutardigrada</taxon>
        <taxon>Parachela</taxon>
        <taxon>Hypsibioidea</taxon>
        <taxon>Ramazzottiidae</taxon>
        <taxon>Ramazzottius</taxon>
    </lineage>
</organism>
<feature type="compositionally biased region" description="Low complexity" evidence="1">
    <location>
        <begin position="115"/>
        <end position="149"/>
    </location>
</feature>
<dbReference type="GO" id="GO:0008061">
    <property type="term" value="F:chitin binding"/>
    <property type="evidence" value="ECO:0007669"/>
    <property type="project" value="InterPro"/>
</dbReference>
<dbReference type="OrthoDB" id="10065127at2759"/>
<dbReference type="InterPro" id="IPR002557">
    <property type="entry name" value="Chitin-bd_dom"/>
</dbReference>
<comment type="caution">
    <text evidence="3">The sequence shown here is derived from an EMBL/GenBank/DDBJ whole genome shotgun (WGS) entry which is preliminary data.</text>
</comment>
<feature type="compositionally biased region" description="Polar residues" evidence="1">
    <location>
        <begin position="301"/>
        <end position="327"/>
    </location>
</feature>
<evidence type="ECO:0000256" key="1">
    <source>
        <dbReference type="SAM" id="MobiDB-lite"/>
    </source>
</evidence>
<protein>
    <recommendedName>
        <fullName evidence="2">Chitin-binding type-2 domain-containing protein</fullName>
    </recommendedName>
</protein>
<dbReference type="EMBL" id="BDGG01000001">
    <property type="protein sequence ID" value="GAU89810.1"/>
    <property type="molecule type" value="Genomic_DNA"/>
</dbReference>
<evidence type="ECO:0000259" key="2">
    <source>
        <dbReference type="PROSITE" id="PS50940"/>
    </source>
</evidence>
<feature type="domain" description="Chitin-binding type-2" evidence="2">
    <location>
        <begin position="337"/>
        <end position="393"/>
    </location>
</feature>